<dbReference type="Proteomes" id="UP000000763">
    <property type="component" value="Chromosome 8"/>
</dbReference>
<organism evidence="1 2">
    <name type="scientific">Oryza sativa subsp. japonica</name>
    <name type="common">Rice</name>
    <dbReference type="NCBI Taxonomy" id="39947"/>
    <lineage>
        <taxon>Eukaryota</taxon>
        <taxon>Viridiplantae</taxon>
        <taxon>Streptophyta</taxon>
        <taxon>Embryophyta</taxon>
        <taxon>Tracheophyta</taxon>
        <taxon>Spermatophyta</taxon>
        <taxon>Magnoliopsida</taxon>
        <taxon>Liliopsida</taxon>
        <taxon>Poales</taxon>
        <taxon>Poaceae</taxon>
        <taxon>BOP clade</taxon>
        <taxon>Oryzoideae</taxon>
        <taxon>Oryzeae</taxon>
        <taxon>Oryzinae</taxon>
        <taxon>Oryza</taxon>
        <taxon>Oryza sativa</taxon>
    </lineage>
</organism>
<reference evidence="2" key="2">
    <citation type="journal article" date="2008" name="Nucleic Acids Res.">
        <title>The rice annotation project database (RAP-DB): 2008 update.</title>
        <authorList>
            <consortium name="The rice annotation project (RAP)"/>
        </authorList>
    </citation>
    <scope>GENOME REANNOTATION</scope>
    <source>
        <strain evidence="2">cv. Nipponbare</strain>
    </source>
</reference>
<sequence>MSRLRDIIIWGYILRMRGGPLMVTAQYGYSFAPCMTGFNLPKNFKENPEAFFRSVRP</sequence>
<gene>
    <name evidence="1" type="primary">OSJNBb0070J06.13</name>
</gene>
<proteinExistence type="predicted"/>
<protein>
    <submittedName>
        <fullName evidence="1">Uncharacterized protein</fullName>
    </submittedName>
</protein>
<reference evidence="2" key="1">
    <citation type="journal article" date="2005" name="Nature">
        <title>The map-based sequence of the rice genome.</title>
        <authorList>
            <consortium name="International rice genome sequencing project (IRGSP)"/>
            <person name="Matsumoto T."/>
            <person name="Wu J."/>
            <person name="Kanamori H."/>
            <person name="Katayose Y."/>
            <person name="Fujisawa M."/>
            <person name="Namiki N."/>
            <person name="Mizuno H."/>
            <person name="Yamamoto K."/>
            <person name="Antonio B.A."/>
            <person name="Baba T."/>
            <person name="Sakata K."/>
            <person name="Nagamura Y."/>
            <person name="Aoki H."/>
            <person name="Arikawa K."/>
            <person name="Arita K."/>
            <person name="Bito T."/>
            <person name="Chiden Y."/>
            <person name="Fujitsuka N."/>
            <person name="Fukunaka R."/>
            <person name="Hamada M."/>
            <person name="Harada C."/>
            <person name="Hayashi A."/>
            <person name="Hijishita S."/>
            <person name="Honda M."/>
            <person name="Hosokawa S."/>
            <person name="Ichikawa Y."/>
            <person name="Idonuma A."/>
            <person name="Iijima M."/>
            <person name="Ikeda M."/>
            <person name="Ikeno M."/>
            <person name="Ito K."/>
            <person name="Ito S."/>
            <person name="Ito T."/>
            <person name="Ito Y."/>
            <person name="Ito Y."/>
            <person name="Iwabuchi A."/>
            <person name="Kamiya K."/>
            <person name="Karasawa W."/>
            <person name="Kurita K."/>
            <person name="Katagiri S."/>
            <person name="Kikuta A."/>
            <person name="Kobayashi H."/>
            <person name="Kobayashi N."/>
            <person name="Machita K."/>
            <person name="Maehara T."/>
            <person name="Masukawa M."/>
            <person name="Mizubayashi T."/>
            <person name="Mukai Y."/>
            <person name="Nagasaki H."/>
            <person name="Nagata Y."/>
            <person name="Naito S."/>
            <person name="Nakashima M."/>
            <person name="Nakama Y."/>
            <person name="Nakamichi Y."/>
            <person name="Nakamura M."/>
            <person name="Meguro A."/>
            <person name="Negishi M."/>
            <person name="Ohta I."/>
            <person name="Ohta T."/>
            <person name="Okamoto M."/>
            <person name="Ono N."/>
            <person name="Saji S."/>
            <person name="Sakaguchi M."/>
            <person name="Sakai K."/>
            <person name="Shibata M."/>
            <person name="Shimokawa T."/>
            <person name="Song J."/>
            <person name="Takazaki Y."/>
            <person name="Terasawa K."/>
            <person name="Tsugane M."/>
            <person name="Tsuji K."/>
            <person name="Ueda S."/>
            <person name="Waki K."/>
            <person name="Yamagata H."/>
            <person name="Yamamoto M."/>
            <person name="Yamamoto S."/>
            <person name="Yamane H."/>
            <person name="Yoshiki S."/>
            <person name="Yoshihara R."/>
            <person name="Yukawa K."/>
            <person name="Zhong H."/>
            <person name="Yano M."/>
            <person name="Yuan Q."/>
            <person name="Ouyang S."/>
            <person name="Liu J."/>
            <person name="Jones K.M."/>
            <person name="Gansberger K."/>
            <person name="Moffat K."/>
            <person name="Hill J."/>
            <person name="Bera J."/>
            <person name="Fadrosh D."/>
            <person name="Jin S."/>
            <person name="Johri S."/>
            <person name="Kim M."/>
            <person name="Overton L."/>
            <person name="Reardon M."/>
            <person name="Tsitrin T."/>
            <person name="Vuong H."/>
            <person name="Weaver B."/>
            <person name="Ciecko A."/>
            <person name="Tallon L."/>
            <person name="Jackson J."/>
            <person name="Pai G."/>
            <person name="Aken S.V."/>
            <person name="Utterback T."/>
            <person name="Reidmuller S."/>
            <person name="Feldblyum T."/>
            <person name="Hsiao J."/>
            <person name="Zismann V."/>
            <person name="Iobst S."/>
            <person name="de Vazeille A.R."/>
            <person name="Buell C.R."/>
            <person name="Ying K."/>
            <person name="Li Y."/>
            <person name="Lu T."/>
            <person name="Huang Y."/>
            <person name="Zhao Q."/>
            <person name="Feng Q."/>
            <person name="Zhang L."/>
            <person name="Zhu J."/>
            <person name="Weng Q."/>
            <person name="Mu J."/>
            <person name="Lu Y."/>
            <person name="Fan D."/>
            <person name="Liu Y."/>
            <person name="Guan J."/>
            <person name="Zhang Y."/>
            <person name="Yu S."/>
            <person name="Liu X."/>
            <person name="Zhang Y."/>
            <person name="Hong G."/>
            <person name="Han B."/>
            <person name="Choisne N."/>
            <person name="Demange N."/>
            <person name="Orjeda G."/>
            <person name="Samain S."/>
            <person name="Cattolico L."/>
            <person name="Pelletier E."/>
            <person name="Couloux A."/>
            <person name="Segurens B."/>
            <person name="Wincker P."/>
            <person name="D'Hont A."/>
            <person name="Scarpelli C."/>
            <person name="Weissenbach J."/>
            <person name="Salanoubat M."/>
            <person name="Quetier F."/>
            <person name="Yu Y."/>
            <person name="Kim H.R."/>
            <person name="Rambo T."/>
            <person name="Currie J."/>
            <person name="Collura K."/>
            <person name="Luo M."/>
            <person name="Yang T."/>
            <person name="Ammiraju J.S.S."/>
            <person name="Engler F."/>
            <person name="Soderlund C."/>
            <person name="Wing R.A."/>
            <person name="Palmer L.E."/>
            <person name="de la Bastide M."/>
            <person name="Spiegel L."/>
            <person name="Nascimento L."/>
            <person name="Zutavern T."/>
            <person name="O'Shaughnessy A."/>
            <person name="Dike S."/>
            <person name="Dedhia N."/>
            <person name="Preston R."/>
            <person name="Balija V."/>
            <person name="McCombie W.R."/>
            <person name="Chow T."/>
            <person name="Chen H."/>
            <person name="Chung M."/>
            <person name="Chen C."/>
            <person name="Shaw J."/>
            <person name="Wu H."/>
            <person name="Hsiao K."/>
            <person name="Chao Y."/>
            <person name="Chu M."/>
            <person name="Cheng C."/>
            <person name="Hour A."/>
            <person name="Lee P."/>
            <person name="Lin S."/>
            <person name="Lin Y."/>
            <person name="Liou J."/>
            <person name="Liu S."/>
            <person name="Hsing Y."/>
            <person name="Raghuvanshi S."/>
            <person name="Mohanty A."/>
            <person name="Bharti A.K."/>
            <person name="Gaur A."/>
            <person name="Gupta V."/>
            <person name="Kumar D."/>
            <person name="Ravi V."/>
            <person name="Vij S."/>
            <person name="Kapur A."/>
            <person name="Khurana P."/>
            <person name="Khurana P."/>
            <person name="Khurana J.P."/>
            <person name="Tyagi A.K."/>
            <person name="Gaikwad K."/>
            <person name="Singh A."/>
            <person name="Dalal V."/>
            <person name="Srivastava S."/>
            <person name="Dixit A."/>
            <person name="Pal A.K."/>
            <person name="Ghazi I.A."/>
            <person name="Yadav M."/>
            <person name="Pandit A."/>
            <person name="Bhargava A."/>
            <person name="Sureshbabu K."/>
            <person name="Batra K."/>
            <person name="Sharma T.R."/>
            <person name="Mohapatra T."/>
            <person name="Singh N.K."/>
            <person name="Messing J."/>
            <person name="Nelson A.B."/>
            <person name="Fuks G."/>
            <person name="Kavchok S."/>
            <person name="Keizer G."/>
            <person name="Linton E."/>
            <person name="Llaca V."/>
            <person name="Song R."/>
            <person name="Tanyolac B."/>
            <person name="Young S."/>
            <person name="Ho-Il K."/>
            <person name="Hahn J.H."/>
            <person name="Sangsakoo G."/>
            <person name="Vanavichit A."/>
            <person name="de Mattos Luiz.A.T."/>
            <person name="Zimmer P.D."/>
            <person name="Malone G."/>
            <person name="Dellagostin O."/>
            <person name="de Oliveira A.C."/>
            <person name="Bevan M."/>
            <person name="Bancroft I."/>
            <person name="Minx P."/>
            <person name="Cordum H."/>
            <person name="Wilson R."/>
            <person name="Cheng Z."/>
            <person name="Jin W."/>
            <person name="Jiang J."/>
            <person name="Leong S.A."/>
            <person name="Iwama H."/>
            <person name="Gojobori T."/>
            <person name="Itoh T."/>
            <person name="Niimura Y."/>
            <person name="Fujii Y."/>
            <person name="Habara T."/>
            <person name="Sakai H."/>
            <person name="Sato Y."/>
            <person name="Wilson G."/>
            <person name="Kumar K."/>
            <person name="McCouch S."/>
            <person name="Juretic N."/>
            <person name="Hoen D."/>
            <person name="Wright S."/>
            <person name="Bruskiewich R."/>
            <person name="Bureau T."/>
            <person name="Miyao A."/>
            <person name="Hirochika H."/>
            <person name="Nishikawa T."/>
            <person name="Kadowaki K."/>
            <person name="Sugiura M."/>
            <person name="Burr B."/>
            <person name="Sasaki T."/>
        </authorList>
    </citation>
    <scope>NUCLEOTIDE SEQUENCE [LARGE SCALE GENOMIC DNA]</scope>
    <source>
        <strain evidence="2">cv. Nipponbare</strain>
    </source>
</reference>
<dbReference type="AlphaFoldDB" id="Q6Z0U7"/>
<accession>Q6Z0U7</accession>
<dbReference type="EMBL" id="AP005478">
    <property type="protein sequence ID" value="BAD05636.1"/>
    <property type="molecule type" value="Genomic_DNA"/>
</dbReference>
<evidence type="ECO:0000313" key="1">
    <source>
        <dbReference type="EMBL" id="BAD05636.1"/>
    </source>
</evidence>
<evidence type="ECO:0000313" key="2">
    <source>
        <dbReference type="Proteomes" id="UP000000763"/>
    </source>
</evidence>
<name>Q6Z0U7_ORYSJ</name>